<sequence length="70" mass="8259">MIWKSAILLWVAFFLVKYLVRVNISREEQIKMALGGHLKWTPERVVLMIVFFTAIITSLATLVWFLFFVL</sequence>
<evidence type="ECO:0000256" key="1">
    <source>
        <dbReference type="SAM" id="Phobius"/>
    </source>
</evidence>
<reference evidence="2 3" key="1">
    <citation type="submission" date="2024-04" db="EMBL/GenBank/DDBJ databases">
        <title>Defined microbial consortia suppress multidrug-resistant proinflammatory Enterobacteriaceae via ecological control.</title>
        <authorList>
            <person name="Furuichi M."/>
            <person name="Kawaguchi T."/>
            <person name="Pust M."/>
            <person name="Yasuma K."/>
            <person name="Plichta D."/>
            <person name="Hasegawa N."/>
            <person name="Ohya T."/>
            <person name="Bhattarai S."/>
            <person name="Sasajima S."/>
            <person name="Aoto Y."/>
            <person name="Tuganbaev T."/>
            <person name="Yaginuma M."/>
            <person name="Ueda M."/>
            <person name="Okahashi N."/>
            <person name="Amafuji K."/>
            <person name="Kiridooshi Y."/>
            <person name="Sugita K."/>
            <person name="Strazar M."/>
            <person name="Skelly A."/>
            <person name="Suda W."/>
            <person name="Hattori M."/>
            <person name="Nakamoto N."/>
            <person name="Caballero S."/>
            <person name="Norman J."/>
            <person name="Olle B."/>
            <person name="Tanoue T."/>
            <person name="Arita M."/>
            <person name="Bucci V."/>
            <person name="Atarashi K."/>
            <person name="Xavier R."/>
            <person name="Honda K."/>
        </authorList>
    </citation>
    <scope>NUCLEOTIDE SEQUENCE [LARGE SCALE GENOMIC DNA]</scope>
    <source>
        <strain evidence="3">k04-0078-D8-1</strain>
    </source>
</reference>
<proteinExistence type="predicted"/>
<keyword evidence="1" id="KW-0472">Membrane</keyword>
<name>A0ABQ0B9B7_9FIRM</name>
<evidence type="ECO:0008006" key="4">
    <source>
        <dbReference type="Google" id="ProtNLM"/>
    </source>
</evidence>
<evidence type="ECO:0000313" key="3">
    <source>
        <dbReference type="Proteomes" id="UP001600943"/>
    </source>
</evidence>
<keyword evidence="3" id="KW-1185">Reference proteome</keyword>
<organism evidence="2 3">
    <name type="scientific">Blautia hominis</name>
    <dbReference type="NCBI Taxonomy" id="2025493"/>
    <lineage>
        <taxon>Bacteria</taxon>
        <taxon>Bacillati</taxon>
        <taxon>Bacillota</taxon>
        <taxon>Clostridia</taxon>
        <taxon>Lachnospirales</taxon>
        <taxon>Lachnospiraceae</taxon>
        <taxon>Blautia</taxon>
    </lineage>
</organism>
<protein>
    <recommendedName>
        <fullName evidence="4">DUF3899 domain-containing protein</fullName>
    </recommendedName>
</protein>
<keyword evidence="1" id="KW-0812">Transmembrane</keyword>
<evidence type="ECO:0000313" key="2">
    <source>
        <dbReference type="EMBL" id="GAA6407978.1"/>
    </source>
</evidence>
<dbReference type="Proteomes" id="UP001600943">
    <property type="component" value="Unassembled WGS sequence"/>
</dbReference>
<gene>
    <name evidence="2" type="ORF">K040078D81_20950</name>
</gene>
<dbReference type="RefSeq" id="WP_195659658.1">
    <property type="nucleotide sequence ID" value="NZ_BAABYW010000001.1"/>
</dbReference>
<comment type="caution">
    <text evidence="2">The sequence shown here is derived from an EMBL/GenBank/DDBJ whole genome shotgun (WGS) entry which is preliminary data.</text>
</comment>
<keyword evidence="1" id="KW-1133">Transmembrane helix</keyword>
<accession>A0ABQ0B9B7</accession>
<feature type="transmembrane region" description="Helical" evidence="1">
    <location>
        <begin position="45"/>
        <end position="69"/>
    </location>
</feature>
<dbReference type="EMBL" id="BAABYW010000001">
    <property type="protein sequence ID" value="GAA6407978.1"/>
    <property type="molecule type" value="Genomic_DNA"/>
</dbReference>